<evidence type="ECO:0000313" key="3">
    <source>
        <dbReference type="Proteomes" id="UP001314263"/>
    </source>
</evidence>
<evidence type="ECO:0000313" key="2">
    <source>
        <dbReference type="EMBL" id="CAK0787696.1"/>
    </source>
</evidence>
<feature type="region of interest" description="Disordered" evidence="1">
    <location>
        <begin position="96"/>
        <end position="127"/>
    </location>
</feature>
<dbReference type="Proteomes" id="UP001314263">
    <property type="component" value="Unassembled WGS sequence"/>
</dbReference>
<feature type="region of interest" description="Disordered" evidence="1">
    <location>
        <begin position="1"/>
        <end position="36"/>
    </location>
</feature>
<sequence length="428" mass="44377">MSRSSCSRPEEDSTMGPSPALELPSPHSLCRSFGTPPGPFVGLGVPDCETVPSLATIYRGPGSCGFSSRDEEEAVDPLSLADDDFTNFAFSIAWGHEGSEQPPASPAGRVWQRHRSETATEQQAMPASPFVTGSGSNFPSPVDVAQANAALHGQGRVLIDNLAYAPFGSAAETIVTSPVPMQPQATLGDAVRWEALSSAGSGALQHRRGSQPHAVTCKRAKSTPDLSQTPSATEPMEDIPLLMVIGSNDSGRRQATTSIETKQEDMQSGHPSNPLAAGPGAFGREAGAAAGAAGQADQGKVTGDIRRSKVAVVQNRPPPTTMLRPFTVIKEGKEVMTVARLNSRIQSMTALEGAPSGPDSPASQSTALPCLNPSPAVSVQGPLSSPDAEAAPRRIGAGVNPPIRLGGNSTIKGKGITVRKMACHVFKP</sequence>
<gene>
    <name evidence="2" type="ORF">CVIRNUC_010918</name>
</gene>
<accession>A0AAV1IK45</accession>
<organism evidence="2 3">
    <name type="scientific">Coccomyxa viridis</name>
    <dbReference type="NCBI Taxonomy" id="1274662"/>
    <lineage>
        <taxon>Eukaryota</taxon>
        <taxon>Viridiplantae</taxon>
        <taxon>Chlorophyta</taxon>
        <taxon>core chlorophytes</taxon>
        <taxon>Trebouxiophyceae</taxon>
        <taxon>Trebouxiophyceae incertae sedis</taxon>
        <taxon>Coccomyxaceae</taxon>
        <taxon>Coccomyxa</taxon>
    </lineage>
</organism>
<feature type="compositionally biased region" description="Basic residues" evidence="1">
    <location>
        <begin position="205"/>
        <end position="221"/>
    </location>
</feature>
<proteinExistence type="predicted"/>
<feature type="region of interest" description="Disordered" evidence="1">
    <location>
        <begin position="350"/>
        <end position="401"/>
    </location>
</feature>
<comment type="caution">
    <text evidence="2">The sequence shown here is derived from an EMBL/GenBank/DDBJ whole genome shotgun (WGS) entry which is preliminary data.</text>
</comment>
<keyword evidence="3" id="KW-1185">Reference proteome</keyword>
<protein>
    <submittedName>
        <fullName evidence="2">Uncharacterized protein</fullName>
    </submittedName>
</protein>
<feature type="compositionally biased region" description="Low complexity" evidence="1">
    <location>
        <begin position="276"/>
        <end position="296"/>
    </location>
</feature>
<evidence type="ECO:0000256" key="1">
    <source>
        <dbReference type="SAM" id="MobiDB-lite"/>
    </source>
</evidence>
<feature type="compositionally biased region" description="Polar residues" evidence="1">
    <location>
        <begin position="247"/>
        <end position="260"/>
    </location>
</feature>
<name>A0AAV1IK45_9CHLO</name>
<feature type="region of interest" description="Disordered" evidence="1">
    <location>
        <begin position="201"/>
        <end position="302"/>
    </location>
</feature>
<dbReference type="AlphaFoldDB" id="A0AAV1IK45"/>
<dbReference type="EMBL" id="CAUYUE010000017">
    <property type="protein sequence ID" value="CAK0787696.1"/>
    <property type="molecule type" value="Genomic_DNA"/>
</dbReference>
<reference evidence="2 3" key="1">
    <citation type="submission" date="2023-10" db="EMBL/GenBank/DDBJ databases">
        <authorList>
            <person name="Maclean D."/>
            <person name="Macfadyen A."/>
        </authorList>
    </citation>
    <scope>NUCLEOTIDE SEQUENCE [LARGE SCALE GENOMIC DNA]</scope>
</reference>